<dbReference type="InterPro" id="IPR004119">
    <property type="entry name" value="EcKL"/>
</dbReference>
<dbReference type="Gene3D" id="3.90.1200.10">
    <property type="match status" value="1"/>
</dbReference>
<reference evidence="2" key="1">
    <citation type="submission" date="2025-05" db="UniProtKB">
        <authorList>
            <consortium name="EnsemblMetazoa"/>
        </authorList>
    </citation>
    <scope>IDENTIFICATION</scope>
</reference>
<dbReference type="InterPro" id="IPR011009">
    <property type="entry name" value="Kinase-like_dom_sf"/>
</dbReference>
<dbReference type="EnsemblMetazoa" id="XM_050653416.1">
    <property type="protein sequence ID" value="XP_050509373.1"/>
    <property type="gene ID" value="LOC126886463"/>
</dbReference>
<keyword evidence="3" id="KW-1185">Reference proteome</keyword>
<dbReference type="Proteomes" id="UP001652700">
    <property type="component" value="Unplaced"/>
</dbReference>
<proteinExistence type="predicted"/>
<feature type="domain" description="CHK kinase-like" evidence="1">
    <location>
        <begin position="289"/>
        <end position="488"/>
    </location>
</feature>
<protein>
    <recommendedName>
        <fullName evidence="1">CHK kinase-like domain-containing protein</fullName>
    </recommendedName>
</protein>
<organism evidence="2 3">
    <name type="scientific">Diabrotica virgifera virgifera</name>
    <name type="common">western corn rootworm</name>
    <dbReference type="NCBI Taxonomy" id="50390"/>
    <lineage>
        <taxon>Eukaryota</taxon>
        <taxon>Metazoa</taxon>
        <taxon>Ecdysozoa</taxon>
        <taxon>Arthropoda</taxon>
        <taxon>Hexapoda</taxon>
        <taxon>Insecta</taxon>
        <taxon>Pterygota</taxon>
        <taxon>Neoptera</taxon>
        <taxon>Endopterygota</taxon>
        <taxon>Coleoptera</taxon>
        <taxon>Polyphaga</taxon>
        <taxon>Cucujiformia</taxon>
        <taxon>Chrysomeloidea</taxon>
        <taxon>Chrysomelidae</taxon>
        <taxon>Galerucinae</taxon>
        <taxon>Diabroticina</taxon>
        <taxon>Diabroticites</taxon>
        <taxon>Diabrotica</taxon>
    </lineage>
</organism>
<evidence type="ECO:0000313" key="2">
    <source>
        <dbReference type="EnsemblMetazoa" id="XP_050509373.1"/>
    </source>
</evidence>
<dbReference type="PANTHER" id="PTHR11012:SF48">
    <property type="entry name" value="CHK KINASE-LIKE DOMAIN-CONTAINING PROTEIN-RELATED"/>
    <property type="match status" value="1"/>
</dbReference>
<name>A0ABM5KGT7_DIAVI</name>
<dbReference type="SUPFAM" id="SSF56112">
    <property type="entry name" value="Protein kinase-like (PK-like)"/>
    <property type="match status" value="1"/>
</dbReference>
<dbReference type="SMART" id="SM00587">
    <property type="entry name" value="CHK"/>
    <property type="match status" value="1"/>
</dbReference>
<evidence type="ECO:0000313" key="3">
    <source>
        <dbReference type="Proteomes" id="UP001652700"/>
    </source>
</evidence>
<accession>A0ABM5KGT7</accession>
<dbReference type="PANTHER" id="PTHR11012">
    <property type="entry name" value="PROTEIN KINASE-LIKE DOMAIN-CONTAINING"/>
    <property type="match status" value="1"/>
</dbReference>
<dbReference type="InterPro" id="IPR015897">
    <property type="entry name" value="CHK_kinase-like"/>
</dbReference>
<dbReference type="RefSeq" id="XP_050509373.1">
    <property type="nucleotide sequence ID" value="XM_050653416.1"/>
</dbReference>
<sequence>MCDHLRIIIEVIVHELGNKKLSEQIANRYIDFYTFELPEDLSFNGIYKDNIIKYIEGLKNKASDEINEENSVENVIYRCLFAIYRNTTQRERFLYLHDLLEYLYQQLVQKIIQLQEYSLLISKNDFIRKVRVLLPHVKVHNIKSVSEASIENEGFKEALIELCEAALYPIILREDCYEIIKSKVCIEKTIFVNFEVKTVQVKNGFLCDYLKLRISIIRSEADHEDHFFFVKCMPNTAKIDATRKYLVESSFKKEELYYRQFIPSVAKLVSAEMTDFVPRSYYSVQNQFIVLDDTTKNNFANIEVNVPLSYDQILLIMKQLAKMHAASMIYEEKLSKKLNKPFRSNDYYTEMLKEAMDINDKTVQAYFECSIRTVNYLFEKCKNRFKDFDVEDNQKKVREGFYKMCDIIKPSDKSRNFVTHGDLWCNNIVFKDDQSSCLLLDLQMVRYSSPVYDVCIVLALNTDQDTRREYSKRLLDDYYTDLKDNLSKYGINIKDVLSYEQFMEEFNQFTPASLMRSLSLLSIVLPPREKMNEFIKDPDDAQKIIVGDRSGVINVFWDVLEERLGGLLEDLYVCFNNK</sequence>
<evidence type="ECO:0000259" key="1">
    <source>
        <dbReference type="SMART" id="SM00587"/>
    </source>
</evidence>
<dbReference type="Pfam" id="PF02958">
    <property type="entry name" value="EcKL"/>
    <property type="match status" value="1"/>
</dbReference>
<dbReference type="GeneID" id="126886463"/>